<gene>
    <name evidence="2" type="ORF">IF1G_02332</name>
</gene>
<sequence length="123" mass="13721">MPSYYSSCGKLIIRHMSPTQYGPGSPRDKSIFGGYKRVFSHLATLLPNGFKARSEVGGTIPSQAGEPFCCEVNARAIEYDKGTAEGRWKTLGSKFYQQSLMLVFFFYSSFACLVHGQGWSQRD</sequence>
<accession>A0A545V954</accession>
<evidence type="ECO:0000313" key="3">
    <source>
        <dbReference type="Proteomes" id="UP000315783"/>
    </source>
</evidence>
<reference evidence="2 3" key="1">
    <citation type="journal article" date="2019" name="Appl. Microbiol. Biotechnol.">
        <title>Genome sequence of Isaria javanica and comparative genome analysis insights into family S53 peptidase evolution in fungal entomopathogens.</title>
        <authorList>
            <person name="Lin R."/>
            <person name="Zhang X."/>
            <person name="Xin B."/>
            <person name="Zou M."/>
            <person name="Gao Y."/>
            <person name="Qin F."/>
            <person name="Hu Q."/>
            <person name="Xie B."/>
            <person name="Cheng X."/>
        </authorList>
    </citation>
    <scope>NUCLEOTIDE SEQUENCE [LARGE SCALE GENOMIC DNA]</scope>
    <source>
        <strain evidence="2 3">IJ1G</strain>
    </source>
</reference>
<keyword evidence="3" id="KW-1185">Reference proteome</keyword>
<dbReference type="EMBL" id="SPUK01000003">
    <property type="protein sequence ID" value="TQV98252.1"/>
    <property type="molecule type" value="Genomic_DNA"/>
</dbReference>
<keyword evidence="1" id="KW-1133">Transmembrane helix</keyword>
<name>A0A545V954_9HYPO</name>
<comment type="caution">
    <text evidence="2">The sequence shown here is derived from an EMBL/GenBank/DDBJ whole genome shotgun (WGS) entry which is preliminary data.</text>
</comment>
<protein>
    <submittedName>
        <fullName evidence="2">Uncharacterized protein</fullName>
    </submittedName>
</protein>
<keyword evidence="1" id="KW-0472">Membrane</keyword>
<proteinExistence type="predicted"/>
<dbReference type="AlphaFoldDB" id="A0A545V954"/>
<keyword evidence="1" id="KW-0812">Transmembrane</keyword>
<evidence type="ECO:0000256" key="1">
    <source>
        <dbReference type="SAM" id="Phobius"/>
    </source>
</evidence>
<organism evidence="2 3">
    <name type="scientific">Cordyceps javanica</name>
    <dbReference type="NCBI Taxonomy" id="43265"/>
    <lineage>
        <taxon>Eukaryota</taxon>
        <taxon>Fungi</taxon>
        <taxon>Dikarya</taxon>
        <taxon>Ascomycota</taxon>
        <taxon>Pezizomycotina</taxon>
        <taxon>Sordariomycetes</taxon>
        <taxon>Hypocreomycetidae</taxon>
        <taxon>Hypocreales</taxon>
        <taxon>Cordycipitaceae</taxon>
        <taxon>Cordyceps</taxon>
    </lineage>
</organism>
<dbReference type="Proteomes" id="UP000315783">
    <property type="component" value="Unassembled WGS sequence"/>
</dbReference>
<evidence type="ECO:0000313" key="2">
    <source>
        <dbReference type="EMBL" id="TQV98252.1"/>
    </source>
</evidence>
<feature type="transmembrane region" description="Helical" evidence="1">
    <location>
        <begin position="95"/>
        <end position="114"/>
    </location>
</feature>